<dbReference type="Gene3D" id="3.30.710.10">
    <property type="entry name" value="Potassium Channel Kv1.1, Chain A"/>
    <property type="match status" value="1"/>
</dbReference>
<dbReference type="SUPFAM" id="SSF81382">
    <property type="entry name" value="Skp1 dimerisation domain-like"/>
    <property type="match status" value="1"/>
</dbReference>
<accession>A0A6P8W5K6</accession>
<name>A0A6P8W5K6_DROAB</name>
<gene>
    <name evidence="7" type="primary">LOC117564161</name>
</gene>
<sequence length="150" mass="16941">MAVIKLLTSDNVIIETEMDLIMCSGTIKGMLESCIGDDEIVPLPKVRSAILTKILQWAEFHRYEFAEEETENVCGVISPWDSDFINVDMSTLVELIEVANFLNIQRLLHLACKTAANMIAGKTSEEMRKILNIKNDLTFSEEAVMRKESK</sequence>
<evidence type="ECO:0000256" key="3">
    <source>
        <dbReference type="PIRNR" id="PIRNR028729"/>
    </source>
</evidence>
<dbReference type="CDD" id="cd18322">
    <property type="entry name" value="BTB_POZ_SKP1"/>
    <property type="match status" value="1"/>
</dbReference>
<dbReference type="Pfam" id="PF03931">
    <property type="entry name" value="Skp1_POZ"/>
    <property type="match status" value="1"/>
</dbReference>
<evidence type="ECO:0000259" key="4">
    <source>
        <dbReference type="Pfam" id="PF01466"/>
    </source>
</evidence>
<dbReference type="InterPro" id="IPR011333">
    <property type="entry name" value="SKP1/BTB/POZ_sf"/>
</dbReference>
<dbReference type="Pfam" id="PF01466">
    <property type="entry name" value="Skp1"/>
    <property type="match status" value="1"/>
</dbReference>
<dbReference type="InterPro" id="IPR016897">
    <property type="entry name" value="SKP1"/>
</dbReference>
<feature type="domain" description="SKP1 component POZ" evidence="5">
    <location>
        <begin position="3"/>
        <end position="62"/>
    </location>
</feature>
<dbReference type="AlphaFoldDB" id="A0A6P8W5K6"/>
<dbReference type="InterPro" id="IPR001232">
    <property type="entry name" value="SKP1-like"/>
</dbReference>
<evidence type="ECO:0000256" key="1">
    <source>
        <dbReference type="ARBA" id="ARBA00009993"/>
    </source>
</evidence>
<dbReference type="PIRSF" id="PIRSF028729">
    <property type="entry name" value="E3_ubiquit_lig_SCF_Skp"/>
    <property type="match status" value="1"/>
</dbReference>
<dbReference type="InterPro" id="IPR036296">
    <property type="entry name" value="SKP1-like_dim_sf"/>
</dbReference>
<dbReference type="GO" id="GO:0016567">
    <property type="term" value="P:protein ubiquitination"/>
    <property type="evidence" value="ECO:0007669"/>
    <property type="project" value="UniProtKB-UniPathway"/>
</dbReference>
<comment type="pathway">
    <text evidence="3">Protein modification; protein ubiquitination.</text>
</comment>
<dbReference type="InterPro" id="IPR016073">
    <property type="entry name" value="Skp1_comp_POZ"/>
</dbReference>
<reference evidence="7" key="1">
    <citation type="submission" date="2025-08" db="UniProtKB">
        <authorList>
            <consortium name="RefSeq"/>
        </authorList>
    </citation>
    <scope>IDENTIFICATION</scope>
    <source>
        <strain evidence="7">15112-1751.03</strain>
        <tissue evidence="7">Whole Adult</tissue>
    </source>
</reference>
<dbReference type="OrthoDB" id="2342932at2759"/>
<dbReference type="GeneID" id="117564161"/>
<evidence type="ECO:0000313" key="6">
    <source>
        <dbReference type="Proteomes" id="UP000515160"/>
    </source>
</evidence>
<dbReference type="PANTHER" id="PTHR11165">
    <property type="entry name" value="SKP1"/>
    <property type="match status" value="1"/>
</dbReference>
<feature type="domain" description="SKP1 component dimerisation" evidence="4">
    <location>
        <begin position="105"/>
        <end position="149"/>
    </location>
</feature>
<dbReference type="GO" id="GO:0006511">
    <property type="term" value="P:ubiquitin-dependent protein catabolic process"/>
    <property type="evidence" value="ECO:0007669"/>
    <property type="project" value="InterPro"/>
</dbReference>
<comment type="similarity">
    <text evidence="1 3">Belongs to the SKP1 family.</text>
</comment>
<organism evidence="6 7">
    <name type="scientific">Drosophila albomicans</name>
    <name type="common">Fruit fly</name>
    <dbReference type="NCBI Taxonomy" id="7291"/>
    <lineage>
        <taxon>Eukaryota</taxon>
        <taxon>Metazoa</taxon>
        <taxon>Ecdysozoa</taxon>
        <taxon>Arthropoda</taxon>
        <taxon>Hexapoda</taxon>
        <taxon>Insecta</taxon>
        <taxon>Pterygota</taxon>
        <taxon>Neoptera</taxon>
        <taxon>Endopterygota</taxon>
        <taxon>Diptera</taxon>
        <taxon>Brachycera</taxon>
        <taxon>Muscomorpha</taxon>
        <taxon>Ephydroidea</taxon>
        <taxon>Drosophilidae</taxon>
        <taxon>Drosophila</taxon>
    </lineage>
</organism>
<evidence type="ECO:0000256" key="2">
    <source>
        <dbReference type="ARBA" id="ARBA00022786"/>
    </source>
</evidence>
<dbReference type="UniPathway" id="UPA00143"/>
<keyword evidence="6" id="KW-1185">Reference proteome</keyword>
<dbReference type="SUPFAM" id="SSF54695">
    <property type="entry name" value="POZ domain"/>
    <property type="match status" value="1"/>
</dbReference>
<dbReference type="Proteomes" id="UP000515160">
    <property type="component" value="Chromosome 2L"/>
</dbReference>
<evidence type="ECO:0000259" key="5">
    <source>
        <dbReference type="Pfam" id="PF03931"/>
    </source>
</evidence>
<dbReference type="RefSeq" id="XP_034098719.1">
    <property type="nucleotide sequence ID" value="XM_034242828.2"/>
</dbReference>
<protein>
    <submittedName>
        <fullName evidence="7">S-phase kinase-associated protein 1-like isoform X2</fullName>
    </submittedName>
</protein>
<proteinExistence type="inferred from homology"/>
<dbReference type="SMART" id="SM00512">
    <property type="entry name" value="Skp1"/>
    <property type="match status" value="1"/>
</dbReference>
<dbReference type="InterPro" id="IPR016072">
    <property type="entry name" value="Skp1_comp_dimer"/>
</dbReference>
<keyword evidence="2 3" id="KW-0833">Ubl conjugation pathway</keyword>
<evidence type="ECO:0000313" key="7">
    <source>
        <dbReference type="RefSeq" id="XP_034098719.1"/>
    </source>
</evidence>